<dbReference type="PANTHER" id="PTHR35175:SF1">
    <property type="entry name" value="OXIDOREDUCTASE"/>
    <property type="match status" value="1"/>
</dbReference>
<dbReference type="EMBL" id="BDQM01000009">
    <property type="protein sequence ID" value="GAW95872.1"/>
    <property type="molecule type" value="Genomic_DNA"/>
</dbReference>
<accession>A0ABQ0MUI2</accession>
<gene>
    <name evidence="2" type="ORF">MTCD1_01477</name>
</gene>
<evidence type="ECO:0000256" key="1">
    <source>
        <dbReference type="SAM" id="MobiDB-lite"/>
    </source>
</evidence>
<dbReference type="Pfam" id="PF06945">
    <property type="entry name" value="DUF1289"/>
    <property type="match status" value="1"/>
</dbReference>
<comment type="caution">
    <text evidence="2">The sequence shown here is derived from an EMBL/GenBank/DDBJ whole genome shotgun (WGS) entry which is preliminary data.</text>
</comment>
<sequence length="106" mass="12404">MQLEFFEVPSPCVSICESDEKGHCRGCMRSRNERQEWGNFTNDEKQKVIKRCLKRKKRKLNQQKVKETEPVIEPIVAADLQPSLLDPPQEIKPVQNTDLDFSEFEL</sequence>
<dbReference type="PANTHER" id="PTHR35175">
    <property type="entry name" value="DUF1289 DOMAIN-CONTAINING PROTEIN"/>
    <property type="match status" value="1"/>
</dbReference>
<evidence type="ECO:0000313" key="2">
    <source>
        <dbReference type="EMBL" id="GAW95872.1"/>
    </source>
</evidence>
<evidence type="ECO:0000313" key="3">
    <source>
        <dbReference type="Proteomes" id="UP000197068"/>
    </source>
</evidence>
<dbReference type="RefSeq" id="WP_057181952.1">
    <property type="nucleotide sequence ID" value="NZ_BDQM01000009.1"/>
</dbReference>
<organism evidence="2 3">
    <name type="scientific">Colwellia marinimaniae</name>
    <dbReference type="NCBI Taxonomy" id="1513592"/>
    <lineage>
        <taxon>Bacteria</taxon>
        <taxon>Pseudomonadati</taxon>
        <taxon>Pseudomonadota</taxon>
        <taxon>Gammaproteobacteria</taxon>
        <taxon>Alteromonadales</taxon>
        <taxon>Colwelliaceae</taxon>
        <taxon>Colwellia</taxon>
    </lineage>
</organism>
<dbReference type="InterPro" id="IPR010710">
    <property type="entry name" value="DUF1289"/>
</dbReference>
<keyword evidence="3" id="KW-1185">Reference proteome</keyword>
<protein>
    <submittedName>
        <fullName evidence="2">DUF1289 domain-containing protein</fullName>
    </submittedName>
</protein>
<reference evidence="2 3" key="1">
    <citation type="submission" date="2017-06" db="EMBL/GenBank/DDBJ databases">
        <title>Whole Genome Sequences of Colwellia marinimaniae MTCD1.</title>
        <authorList>
            <person name="Kusumoto H."/>
            <person name="Inoue M."/>
            <person name="Tanikawa K."/>
            <person name="Maeji H."/>
            <person name="Cameron J.H."/>
            <person name="Bartlett D.H."/>
        </authorList>
    </citation>
    <scope>NUCLEOTIDE SEQUENCE [LARGE SCALE GENOMIC DNA]</scope>
    <source>
        <strain evidence="2 3">MTCD1</strain>
    </source>
</reference>
<name>A0ABQ0MUI2_9GAMM</name>
<dbReference type="Proteomes" id="UP000197068">
    <property type="component" value="Unassembled WGS sequence"/>
</dbReference>
<proteinExistence type="predicted"/>
<feature type="region of interest" description="Disordered" evidence="1">
    <location>
        <begin position="84"/>
        <end position="106"/>
    </location>
</feature>